<proteinExistence type="predicted"/>
<evidence type="ECO:0000313" key="2">
    <source>
        <dbReference type="Proteomes" id="UP001280121"/>
    </source>
</evidence>
<gene>
    <name evidence="1" type="ORF">Ddye_005511</name>
</gene>
<evidence type="ECO:0008006" key="3">
    <source>
        <dbReference type="Google" id="ProtNLM"/>
    </source>
</evidence>
<dbReference type="AlphaFoldDB" id="A0AAE0CQB4"/>
<dbReference type="Proteomes" id="UP001280121">
    <property type="component" value="Unassembled WGS sequence"/>
</dbReference>
<protein>
    <recommendedName>
        <fullName evidence="3">Reverse transcriptase zinc-binding domain-containing protein</fullName>
    </recommendedName>
</protein>
<dbReference type="EMBL" id="JANJYI010000002">
    <property type="protein sequence ID" value="KAK2658978.1"/>
    <property type="molecule type" value="Genomic_DNA"/>
</dbReference>
<keyword evidence="2" id="KW-1185">Reference proteome</keyword>
<reference evidence="1" key="1">
    <citation type="journal article" date="2023" name="Plant J.">
        <title>Genome sequences and population genomics provide insights into the demographic history, inbreeding, and mutation load of two 'living fossil' tree species of Dipteronia.</title>
        <authorList>
            <person name="Feng Y."/>
            <person name="Comes H.P."/>
            <person name="Chen J."/>
            <person name="Zhu S."/>
            <person name="Lu R."/>
            <person name="Zhang X."/>
            <person name="Li P."/>
            <person name="Qiu J."/>
            <person name="Olsen K.M."/>
            <person name="Qiu Y."/>
        </authorList>
    </citation>
    <scope>NUCLEOTIDE SEQUENCE</scope>
    <source>
        <strain evidence="1">KIB01</strain>
    </source>
</reference>
<sequence length="424" mass="49636">METKTYNGRMEYIRVKLGFGGKLSVNSEGDFNEILGNSKKKGVLQRPRVLIENFWSALDDSGLQGLDFSAQVNHLEYRKSDHRPILIDTFPLAKPCQLYLRRMKRCFHFEECWADEAECSGLVKRVWNGRDVEDIDHHMIGLVPKIRKCTDQLKVWYTRTKCEIHREILKKKDVLCEVSKSIQIRSWENIRALDRELDVLLTKEETFWRQRSKENWVQRGDRNTKYFHMQASSRRARNTIKGLYDYNGMWKESREEVLQVAMNYFGNVFCSSNPLPASLRKVLDCVQLCLPQEKSHFLDAIFTPAELRCSSTATFQNLLFCMLDITLLVFPLEESVLGKTTTGESLVRRGIPSKDRCPICFRRGESILHVLWNCSDLKVIRRHYLKLRGVVTGDNMDYLDFVLPCRNLLQSNEMELLCMVLWRN</sequence>
<accession>A0AAE0CQB4</accession>
<evidence type="ECO:0000313" key="1">
    <source>
        <dbReference type="EMBL" id="KAK2658978.1"/>
    </source>
</evidence>
<comment type="caution">
    <text evidence="1">The sequence shown here is derived from an EMBL/GenBank/DDBJ whole genome shotgun (WGS) entry which is preliminary data.</text>
</comment>
<name>A0AAE0CQB4_9ROSI</name>
<organism evidence="1 2">
    <name type="scientific">Dipteronia dyeriana</name>
    <dbReference type="NCBI Taxonomy" id="168575"/>
    <lineage>
        <taxon>Eukaryota</taxon>
        <taxon>Viridiplantae</taxon>
        <taxon>Streptophyta</taxon>
        <taxon>Embryophyta</taxon>
        <taxon>Tracheophyta</taxon>
        <taxon>Spermatophyta</taxon>
        <taxon>Magnoliopsida</taxon>
        <taxon>eudicotyledons</taxon>
        <taxon>Gunneridae</taxon>
        <taxon>Pentapetalae</taxon>
        <taxon>rosids</taxon>
        <taxon>malvids</taxon>
        <taxon>Sapindales</taxon>
        <taxon>Sapindaceae</taxon>
        <taxon>Hippocastanoideae</taxon>
        <taxon>Acereae</taxon>
        <taxon>Dipteronia</taxon>
    </lineage>
</organism>